<name>A0A1M4UI09_9FIRM</name>
<dbReference type="AlphaFoldDB" id="A0A1M4UI09"/>
<keyword evidence="6" id="KW-1185">Reference proteome</keyword>
<evidence type="ECO:0000259" key="3">
    <source>
        <dbReference type="Pfam" id="PF20695"/>
    </source>
</evidence>
<evidence type="ECO:0000313" key="6">
    <source>
        <dbReference type="Proteomes" id="UP000184114"/>
    </source>
</evidence>
<reference evidence="6" key="1">
    <citation type="submission" date="2016-11" db="EMBL/GenBank/DDBJ databases">
        <authorList>
            <person name="Varghese N."/>
            <person name="Submissions S."/>
        </authorList>
    </citation>
    <scope>NUCLEOTIDE SEQUENCE [LARGE SCALE GENOMIC DNA]</scope>
    <source>
        <strain evidence="6">DSM 18095</strain>
    </source>
</reference>
<accession>A0A1M4UI09</accession>
<feature type="domain" description="3-octaprenyl-4-hydroxybenzoate carboxy-lyase-like Rift-related" evidence="2">
    <location>
        <begin position="97"/>
        <end position="293"/>
    </location>
</feature>
<evidence type="ECO:0000313" key="5">
    <source>
        <dbReference type="EMBL" id="SHE56337.1"/>
    </source>
</evidence>
<dbReference type="GeneID" id="90996082"/>
<dbReference type="RefSeq" id="WP_072974039.1">
    <property type="nucleotide sequence ID" value="NZ_FQTY01000003.1"/>
</dbReference>
<comment type="similarity">
    <text evidence="1">Belongs to the UbiD family.</text>
</comment>
<dbReference type="EMBL" id="FQTY01000003">
    <property type="protein sequence ID" value="SHE56337.1"/>
    <property type="molecule type" value="Genomic_DNA"/>
</dbReference>
<dbReference type="InterPro" id="IPR002830">
    <property type="entry name" value="UbiD"/>
</dbReference>
<dbReference type="InterPro" id="IPR049383">
    <property type="entry name" value="UbiD-like_N"/>
</dbReference>
<dbReference type="Pfam" id="PF20696">
    <property type="entry name" value="UbiD_C"/>
    <property type="match status" value="1"/>
</dbReference>
<dbReference type="PANTHER" id="PTHR30108">
    <property type="entry name" value="3-OCTAPRENYL-4-HYDROXYBENZOATE CARBOXY-LYASE-RELATED"/>
    <property type="match status" value="1"/>
</dbReference>
<dbReference type="SUPFAM" id="SSF50475">
    <property type="entry name" value="FMN-binding split barrel"/>
    <property type="match status" value="1"/>
</dbReference>
<dbReference type="SUPFAM" id="SSF143968">
    <property type="entry name" value="UbiD C-terminal domain-like"/>
    <property type="match status" value="1"/>
</dbReference>
<dbReference type="InterPro" id="IPR049381">
    <property type="entry name" value="UbiD-like_C"/>
</dbReference>
<evidence type="ECO:0000256" key="1">
    <source>
        <dbReference type="ARBA" id="ARBA00010021"/>
    </source>
</evidence>
<evidence type="ECO:0000259" key="2">
    <source>
        <dbReference type="Pfam" id="PF01977"/>
    </source>
</evidence>
<evidence type="ECO:0000259" key="4">
    <source>
        <dbReference type="Pfam" id="PF20696"/>
    </source>
</evidence>
<dbReference type="PANTHER" id="PTHR30108:SF21">
    <property type="entry name" value="4-HYDROXYBENZOATE DECARBOXYLASE"/>
    <property type="match status" value="1"/>
</dbReference>
<proteinExistence type="inferred from homology"/>
<dbReference type="GO" id="GO:0016831">
    <property type="term" value="F:carboxy-lyase activity"/>
    <property type="evidence" value="ECO:0007669"/>
    <property type="project" value="InterPro"/>
</dbReference>
<sequence>MEKQMLRAVLKRLREKNLLLECNKEVDKEYEMGAVLKHFNNKRPILFNKIKNSQISSIGGLYGDREIIYNLLNINHENRIEKFMDAIVNPEPYKILNNGPIKENIIKRNIDLQKLLPINKFQEKDSSNFITAGVMVVKDPTTGKHFTSIRRLQVNGGNKLSALIASPKLTKDFLKLEKQGKPLEVAIVFGYDAEFLMASQISSATYGIDKYEIDSRLRGEPLELVKCETIDLLVPANAEIVLEGKIIPGKRETEGPFGELMGYYGHIAPHPIIEIDAVTHRNNPIYQTAFPCREEHVSNGLIREIELYYHLKNQLDIVDVYVTEGGGYRFNAIISIKKQKEGDAKTAILASLGLNKDLKQVVIVDEDVDIFDPQDIEWAITTRSQASLDYVIVQGALGSSLEPSHDLRGITDKVGIDATKPLNDEKEKFSRAIIPGYDKIDISKYFPNI</sequence>
<dbReference type="STRING" id="1123404.SAMN02745784_01097"/>
<protein>
    <submittedName>
        <fullName evidence="5">2,5-furandicarboxylate decarboxylase 1</fullName>
    </submittedName>
</protein>
<organism evidence="5 6">
    <name type="scientific">Tissierella praeacuta DSM 18095</name>
    <dbReference type="NCBI Taxonomy" id="1123404"/>
    <lineage>
        <taxon>Bacteria</taxon>
        <taxon>Bacillati</taxon>
        <taxon>Bacillota</taxon>
        <taxon>Tissierellia</taxon>
        <taxon>Tissierellales</taxon>
        <taxon>Tissierellaceae</taxon>
        <taxon>Tissierella</taxon>
    </lineage>
</organism>
<dbReference type="InterPro" id="IPR048304">
    <property type="entry name" value="UbiD_Rift_dom"/>
</dbReference>
<dbReference type="NCBIfam" id="TIGR00148">
    <property type="entry name" value="UbiD family decarboxylase"/>
    <property type="match status" value="1"/>
</dbReference>
<feature type="domain" description="3-octaprenyl-4-hydroxybenzoate carboxy-lyase-like C-terminal" evidence="4">
    <location>
        <begin position="299"/>
        <end position="418"/>
    </location>
</feature>
<dbReference type="GO" id="GO:0005737">
    <property type="term" value="C:cytoplasm"/>
    <property type="evidence" value="ECO:0007669"/>
    <property type="project" value="TreeGrafter"/>
</dbReference>
<dbReference type="Proteomes" id="UP000184114">
    <property type="component" value="Unassembled WGS sequence"/>
</dbReference>
<gene>
    <name evidence="5" type="ORF">SAMN02745784_01097</name>
</gene>
<dbReference type="Pfam" id="PF01977">
    <property type="entry name" value="UbiD"/>
    <property type="match status" value="1"/>
</dbReference>
<feature type="domain" description="3-octaprenyl-4-hydroxybenzoate carboxy-lyase-like N-terminal" evidence="3">
    <location>
        <begin position="10"/>
        <end position="87"/>
    </location>
</feature>
<dbReference type="Pfam" id="PF20695">
    <property type="entry name" value="UbiD_N"/>
    <property type="match status" value="1"/>
</dbReference>
<dbReference type="Gene3D" id="3.40.1670.10">
    <property type="entry name" value="UbiD C-terminal domain-like"/>
    <property type="match status" value="1"/>
</dbReference>